<dbReference type="Proteomes" id="UP000198597">
    <property type="component" value="Unassembled WGS sequence"/>
</dbReference>
<proteinExistence type="predicted"/>
<reference evidence="1 2" key="1">
    <citation type="submission" date="2016-10" db="EMBL/GenBank/DDBJ databases">
        <authorList>
            <person name="de Groot N.N."/>
        </authorList>
    </citation>
    <scope>NUCLEOTIDE SEQUENCE [LARGE SCALE GENOMIC DNA]</scope>
    <source>
        <strain evidence="1 2">DSM 12272</strain>
    </source>
</reference>
<evidence type="ECO:0000313" key="1">
    <source>
        <dbReference type="EMBL" id="SDO78541.1"/>
    </source>
</evidence>
<accession>A0A1H0MDX8</accession>
<gene>
    <name evidence="1" type="ORF">SAMN04488529_101421</name>
</gene>
<protein>
    <submittedName>
        <fullName evidence="1">Putative transposase</fullName>
    </submittedName>
</protein>
<organism evidence="1 2">
    <name type="scientific">Clostridium gasigenes</name>
    <dbReference type="NCBI Taxonomy" id="94869"/>
    <lineage>
        <taxon>Bacteria</taxon>
        <taxon>Bacillati</taxon>
        <taxon>Bacillota</taxon>
        <taxon>Clostridia</taxon>
        <taxon>Eubacteriales</taxon>
        <taxon>Clostridiaceae</taxon>
        <taxon>Clostridium</taxon>
    </lineage>
</organism>
<keyword evidence="2" id="KW-1185">Reference proteome</keyword>
<name>A0A1H0MDX8_9CLOT</name>
<dbReference type="EMBL" id="FNJM01000001">
    <property type="protein sequence ID" value="SDO78541.1"/>
    <property type="molecule type" value="Genomic_DNA"/>
</dbReference>
<dbReference type="AlphaFoldDB" id="A0A1H0MDX8"/>
<evidence type="ECO:0000313" key="2">
    <source>
        <dbReference type="Proteomes" id="UP000198597"/>
    </source>
</evidence>
<sequence>MSQNGYLAVIKIKKRYKKPGDPHSKKNVLVRNFSASCPFDKMVTDVTEYKIDGKKILYQQ</sequence>